<organism evidence="2 3">
    <name type="scientific">Candidatus Synechococcus spongiarum</name>
    <dbReference type="NCBI Taxonomy" id="431041"/>
    <lineage>
        <taxon>Bacteria</taxon>
        <taxon>Bacillati</taxon>
        <taxon>Cyanobacteriota</taxon>
        <taxon>Cyanophyceae</taxon>
        <taxon>Synechococcales</taxon>
        <taxon>Synechococcaceae</taxon>
        <taxon>Synechococcus</taxon>
    </lineage>
</organism>
<accession>A0A171DFI7</accession>
<evidence type="ECO:0000259" key="1">
    <source>
        <dbReference type="Pfam" id="PF01841"/>
    </source>
</evidence>
<keyword evidence="2" id="KW-0378">Hydrolase</keyword>
<dbReference type="GO" id="GO:0008233">
    <property type="term" value="F:peptidase activity"/>
    <property type="evidence" value="ECO:0007669"/>
    <property type="project" value="UniProtKB-KW"/>
</dbReference>
<evidence type="ECO:0000313" key="2">
    <source>
        <dbReference type="EMBL" id="SAY38530.1"/>
    </source>
</evidence>
<feature type="domain" description="Transglutaminase-like" evidence="1">
    <location>
        <begin position="2"/>
        <end position="43"/>
    </location>
</feature>
<keyword evidence="3" id="KW-1185">Reference proteome</keyword>
<dbReference type="Proteomes" id="UP000182631">
    <property type="component" value="Unassembled WGS sequence"/>
</dbReference>
<dbReference type="InterPro" id="IPR002931">
    <property type="entry name" value="Transglutaminase-like"/>
</dbReference>
<gene>
    <name evidence="2" type="ORF">FLM9_414</name>
</gene>
<dbReference type="EMBL" id="FITM01000047">
    <property type="protein sequence ID" value="SAY38530.1"/>
    <property type="molecule type" value="Genomic_DNA"/>
</dbReference>
<dbReference type="InterPro" id="IPR038765">
    <property type="entry name" value="Papain-like_cys_pep_sf"/>
</dbReference>
<dbReference type="Gene3D" id="3.10.620.30">
    <property type="match status" value="1"/>
</dbReference>
<reference evidence="3" key="1">
    <citation type="submission" date="2016-02" db="EMBL/GenBank/DDBJ databases">
        <authorList>
            <person name="liu f."/>
        </authorList>
    </citation>
    <scope>NUCLEOTIDE SEQUENCE [LARGE SCALE GENOMIC DNA]</scope>
</reference>
<protein>
    <submittedName>
        <fullName evidence="2">Protein containing transglutaminase-like domain,putative cysteine protease</fullName>
    </submittedName>
</protein>
<dbReference type="PANTHER" id="PTHR33490">
    <property type="entry name" value="BLR5614 PROTEIN-RELATED"/>
    <property type="match status" value="1"/>
</dbReference>
<proteinExistence type="predicted"/>
<evidence type="ECO:0000313" key="3">
    <source>
        <dbReference type="Proteomes" id="UP000182631"/>
    </source>
</evidence>
<name>A0A171DFI7_9SYNE</name>
<dbReference type="SUPFAM" id="SSF54001">
    <property type="entry name" value="Cysteine proteinases"/>
    <property type="match status" value="1"/>
</dbReference>
<sequence>MVFIESCRCIGLPARFVSGYHLTEPPPHVYKLHAWAEVYLSGAG</sequence>
<dbReference type="RefSeq" id="WP_257242954.1">
    <property type="nucleotide sequence ID" value="NZ_FITM01000047.1"/>
</dbReference>
<dbReference type="GO" id="GO:0006508">
    <property type="term" value="P:proteolysis"/>
    <property type="evidence" value="ECO:0007669"/>
    <property type="project" value="UniProtKB-KW"/>
</dbReference>
<dbReference type="PANTHER" id="PTHR33490:SF1">
    <property type="entry name" value="SLL1233 PROTEIN"/>
    <property type="match status" value="1"/>
</dbReference>
<dbReference type="AlphaFoldDB" id="A0A171DFI7"/>
<dbReference type="Pfam" id="PF01841">
    <property type="entry name" value="Transglut_core"/>
    <property type="match status" value="1"/>
</dbReference>
<keyword evidence="2" id="KW-0645">Protease</keyword>